<feature type="binding site" evidence="9">
    <location>
        <position position="239"/>
    </location>
    <ligand>
        <name>Mg(2+)</name>
        <dbReference type="ChEBI" id="CHEBI:18420"/>
        <label>2</label>
    </ligand>
</feature>
<comment type="function">
    <text evidence="9">Converts adenosine-3',5'-bisphosphate (PAP) to AMP.</text>
</comment>
<reference evidence="11" key="2">
    <citation type="submission" date="2020-09" db="EMBL/GenBank/DDBJ databases">
        <authorList>
            <person name="Sun Q."/>
            <person name="Zhou Y."/>
        </authorList>
    </citation>
    <scope>NUCLEOTIDE SEQUENCE</scope>
    <source>
        <strain evidence="11">CGMCC 1.12426</strain>
    </source>
</reference>
<reference evidence="11" key="1">
    <citation type="journal article" date="2014" name="Int. J. Syst. Evol. Microbiol.">
        <title>Complete genome sequence of Corynebacterium casei LMG S-19264T (=DSM 44701T), isolated from a smear-ripened cheese.</title>
        <authorList>
            <consortium name="US DOE Joint Genome Institute (JGI-PGF)"/>
            <person name="Walter F."/>
            <person name="Albersmeier A."/>
            <person name="Kalinowski J."/>
            <person name="Ruckert C."/>
        </authorList>
    </citation>
    <scope>NUCLEOTIDE SEQUENCE</scope>
    <source>
        <strain evidence="11">CGMCC 1.12426</strain>
    </source>
</reference>
<protein>
    <recommendedName>
        <fullName evidence="9">3'(2'),5'-bisphosphate nucleotidase CysQ</fullName>
        <ecNumber evidence="9">3.1.3.7</ecNumber>
    </recommendedName>
    <alternativeName>
        <fullName evidence="9">3'(2'),5-bisphosphonucleoside 3'(2')-phosphohydrolase</fullName>
    </alternativeName>
    <alternativeName>
        <fullName evidence="9">3'-phosphoadenosine 5'-phosphate phosphatase</fullName>
        <shortName evidence="9">PAP phosphatase</shortName>
    </alternativeName>
</protein>
<feature type="binding site" evidence="10">
    <location>
        <position position="239"/>
    </location>
    <ligand>
        <name>Mg(2+)</name>
        <dbReference type="ChEBI" id="CHEBI:18420"/>
        <label>1</label>
        <note>catalytic</note>
    </ligand>
</feature>
<dbReference type="GO" id="GO:0000287">
    <property type="term" value="F:magnesium ion binding"/>
    <property type="evidence" value="ECO:0007669"/>
    <property type="project" value="UniProtKB-UniRule"/>
</dbReference>
<dbReference type="GO" id="GO:0008441">
    <property type="term" value="F:3'(2'),5'-bisphosphate nucleotidase activity"/>
    <property type="evidence" value="ECO:0007669"/>
    <property type="project" value="UniProtKB-UniRule"/>
</dbReference>
<organism evidence="11 12">
    <name type="scientific">Roseibium aquae</name>
    <dbReference type="NCBI Taxonomy" id="1323746"/>
    <lineage>
        <taxon>Bacteria</taxon>
        <taxon>Pseudomonadati</taxon>
        <taxon>Pseudomonadota</taxon>
        <taxon>Alphaproteobacteria</taxon>
        <taxon>Hyphomicrobiales</taxon>
        <taxon>Stappiaceae</taxon>
        <taxon>Roseibium</taxon>
    </lineage>
</organism>
<feature type="binding site" evidence="9">
    <location>
        <position position="79"/>
    </location>
    <ligand>
        <name>substrate</name>
    </ligand>
</feature>
<evidence type="ECO:0000256" key="5">
    <source>
        <dbReference type="ARBA" id="ARBA00022723"/>
    </source>
</evidence>
<dbReference type="InterPro" id="IPR020550">
    <property type="entry name" value="Inositol_monophosphatase_CS"/>
</dbReference>
<dbReference type="EMBL" id="BMFA01000006">
    <property type="protein sequence ID" value="GGB49972.1"/>
    <property type="molecule type" value="Genomic_DNA"/>
</dbReference>
<dbReference type="HAMAP" id="MF_02095">
    <property type="entry name" value="CysQ"/>
    <property type="match status" value="1"/>
</dbReference>
<dbReference type="InterPro" id="IPR050725">
    <property type="entry name" value="CysQ/Inositol_MonoPase"/>
</dbReference>
<keyword evidence="3 9" id="KW-1003">Cell membrane</keyword>
<feature type="binding site" evidence="9">
    <location>
        <position position="239"/>
    </location>
    <ligand>
        <name>substrate</name>
    </ligand>
</feature>
<dbReference type="AlphaFoldDB" id="A0A916X2F5"/>
<feature type="binding site" evidence="10">
    <location>
        <position position="101"/>
    </location>
    <ligand>
        <name>Mg(2+)</name>
        <dbReference type="ChEBI" id="CHEBI:18420"/>
        <label>1</label>
        <note>catalytic</note>
    </ligand>
</feature>
<evidence type="ECO:0000256" key="1">
    <source>
        <dbReference type="ARBA" id="ARBA00001625"/>
    </source>
</evidence>
<feature type="binding site" evidence="9">
    <location>
        <position position="79"/>
    </location>
    <ligand>
        <name>Mg(2+)</name>
        <dbReference type="ChEBI" id="CHEBI:18420"/>
        <label>1</label>
    </ligand>
</feature>
<feature type="binding site" evidence="9">
    <location>
        <position position="100"/>
    </location>
    <ligand>
        <name>Mg(2+)</name>
        <dbReference type="ChEBI" id="CHEBI:18420"/>
        <label>1</label>
    </ligand>
</feature>
<evidence type="ECO:0000256" key="2">
    <source>
        <dbReference type="ARBA" id="ARBA00005289"/>
    </source>
</evidence>
<keyword evidence="12" id="KW-1185">Reference proteome</keyword>
<comment type="cofactor">
    <cofactor evidence="9 10">
        <name>Mg(2+)</name>
        <dbReference type="ChEBI" id="CHEBI:18420"/>
    </cofactor>
</comment>
<keyword evidence="8 9" id="KW-0472">Membrane</keyword>
<dbReference type="InterPro" id="IPR000760">
    <property type="entry name" value="Inositol_monophosphatase-like"/>
</dbReference>
<dbReference type="PRINTS" id="PR00377">
    <property type="entry name" value="IMPHPHTASES"/>
</dbReference>
<dbReference type="CDD" id="cd01638">
    <property type="entry name" value="CysQ"/>
    <property type="match status" value="1"/>
</dbReference>
<evidence type="ECO:0000256" key="9">
    <source>
        <dbReference type="HAMAP-Rule" id="MF_02095"/>
    </source>
</evidence>
<dbReference type="Gene3D" id="3.30.540.10">
    <property type="entry name" value="Fructose-1,6-Bisphosphatase, subunit A, domain 1"/>
    <property type="match status" value="1"/>
</dbReference>
<dbReference type="Proteomes" id="UP000605148">
    <property type="component" value="Unassembled WGS sequence"/>
</dbReference>
<comment type="subcellular location">
    <subcellularLocation>
        <location evidence="9">Cell inner membrane</location>
        <topology evidence="9">Peripheral membrane protein</topology>
        <orientation evidence="9">Cytoplasmic side</orientation>
    </subcellularLocation>
</comment>
<evidence type="ECO:0000256" key="6">
    <source>
        <dbReference type="ARBA" id="ARBA00022801"/>
    </source>
</evidence>
<dbReference type="GO" id="GO:0005886">
    <property type="term" value="C:plasma membrane"/>
    <property type="evidence" value="ECO:0007669"/>
    <property type="project" value="UniProtKB-SubCell"/>
</dbReference>
<evidence type="ECO:0000313" key="11">
    <source>
        <dbReference type="EMBL" id="GGB49972.1"/>
    </source>
</evidence>
<feature type="binding site" evidence="9">
    <location>
        <position position="98"/>
    </location>
    <ligand>
        <name>Mg(2+)</name>
        <dbReference type="ChEBI" id="CHEBI:18420"/>
        <label>1</label>
    </ligand>
</feature>
<dbReference type="InterPro" id="IPR020583">
    <property type="entry name" value="Inositol_monoP_metal-BS"/>
</dbReference>
<evidence type="ECO:0000313" key="12">
    <source>
        <dbReference type="Proteomes" id="UP000605148"/>
    </source>
</evidence>
<feature type="binding site" evidence="10">
    <location>
        <position position="98"/>
    </location>
    <ligand>
        <name>Mg(2+)</name>
        <dbReference type="ChEBI" id="CHEBI:18420"/>
        <label>1</label>
        <note>catalytic</note>
    </ligand>
</feature>
<comment type="caution">
    <text evidence="11">The sequence shown here is derived from an EMBL/GenBank/DDBJ whole genome shotgun (WGS) entry which is preliminary data.</text>
</comment>
<dbReference type="GO" id="GO:0050427">
    <property type="term" value="P:3'-phosphoadenosine 5'-phosphosulfate metabolic process"/>
    <property type="evidence" value="ECO:0007669"/>
    <property type="project" value="TreeGrafter"/>
</dbReference>
<proteinExistence type="inferred from homology"/>
<accession>A0A916X2F5</accession>
<feature type="binding site" evidence="10">
    <location>
        <position position="79"/>
    </location>
    <ligand>
        <name>Mg(2+)</name>
        <dbReference type="ChEBI" id="CHEBI:18420"/>
        <label>1</label>
        <note>catalytic</note>
    </ligand>
</feature>
<evidence type="ECO:0000256" key="7">
    <source>
        <dbReference type="ARBA" id="ARBA00022842"/>
    </source>
</evidence>
<dbReference type="PROSITE" id="PS00630">
    <property type="entry name" value="IMP_2"/>
    <property type="match status" value="1"/>
</dbReference>
<keyword evidence="4 9" id="KW-0997">Cell inner membrane</keyword>
<comment type="catalytic activity">
    <reaction evidence="1 9">
        <text>adenosine 3',5'-bisphosphate + H2O = AMP + phosphate</text>
        <dbReference type="Rhea" id="RHEA:10040"/>
        <dbReference type="ChEBI" id="CHEBI:15377"/>
        <dbReference type="ChEBI" id="CHEBI:43474"/>
        <dbReference type="ChEBI" id="CHEBI:58343"/>
        <dbReference type="ChEBI" id="CHEBI:456215"/>
        <dbReference type="EC" id="3.1.3.7"/>
    </reaction>
</comment>
<dbReference type="RefSeq" id="WP_150496260.1">
    <property type="nucleotide sequence ID" value="NZ_BMFA01000006.1"/>
</dbReference>
<keyword evidence="6 9" id="KW-0378">Hydrolase</keyword>
<feature type="binding site" evidence="9">
    <location>
        <position position="101"/>
    </location>
    <ligand>
        <name>Mg(2+)</name>
        <dbReference type="ChEBI" id="CHEBI:18420"/>
        <label>2</label>
    </ligand>
</feature>
<comment type="similarity">
    <text evidence="2 9">Belongs to the inositol monophosphatase superfamily. CysQ family.</text>
</comment>
<keyword evidence="7 9" id="KW-0460">Magnesium</keyword>
<feature type="binding site" evidence="10">
    <location>
        <position position="100"/>
    </location>
    <ligand>
        <name>Mg(2+)</name>
        <dbReference type="ChEBI" id="CHEBI:18420"/>
        <label>1</label>
        <note>catalytic</note>
    </ligand>
</feature>
<feature type="binding site" evidence="9">
    <location>
        <position position="98"/>
    </location>
    <ligand>
        <name>Mg(2+)</name>
        <dbReference type="ChEBI" id="CHEBI:18420"/>
        <label>2</label>
    </ligand>
</feature>
<dbReference type="PANTHER" id="PTHR43028:SF5">
    <property type="entry name" value="3'(2'),5'-BISPHOSPHATE NUCLEOTIDASE 1"/>
    <property type="match status" value="1"/>
</dbReference>
<dbReference type="InterPro" id="IPR006240">
    <property type="entry name" value="CysQ"/>
</dbReference>
<dbReference type="SUPFAM" id="SSF56655">
    <property type="entry name" value="Carbohydrate phosphatase"/>
    <property type="match status" value="1"/>
</dbReference>
<dbReference type="GO" id="GO:0046854">
    <property type="term" value="P:phosphatidylinositol phosphate biosynthetic process"/>
    <property type="evidence" value="ECO:0007669"/>
    <property type="project" value="InterPro"/>
</dbReference>
<dbReference type="NCBIfam" id="TIGR01331">
    <property type="entry name" value="bisphos_cysQ"/>
    <property type="match status" value="1"/>
</dbReference>
<dbReference type="Pfam" id="PF00459">
    <property type="entry name" value="Inositol_P"/>
    <property type="match status" value="1"/>
</dbReference>
<gene>
    <name evidence="9" type="primary">cysQ</name>
    <name evidence="11" type="ORF">GCM10011316_22600</name>
</gene>
<evidence type="ECO:0000256" key="3">
    <source>
        <dbReference type="ARBA" id="ARBA00022475"/>
    </source>
</evidence>
<evidence type="ECO:0000256" key="10">
    <source>
        <dbReference type="PIRSR" id="PIRSR600760-2"/>
    </source>
</evidence>
<keyword evidence="5 9" id="KW-0479">Metal-binding</keyword>
<evidence type="ECO:0000256" key="4">
    <source>
        <dbReference type="ARBA" id="ARBA00022519"/>
    </source>
</evidence>
<dbReference type="Gene3D" id="3.40.190.80">
    <property type="match status" value="1"/>
</dbReference>
<dbReference type="GO" id="GO:0000103">
    <property type="term" value="P:sulfate assimilation"/>
    <property type="evidence" value="ECO:0007669"/>
    <property type="project" value="TreeGrafter"/>
</dbReference>
<name>A0A916X2F5_9HYPH</name>
<feature type="binding site" evidence="9">
    <location>
        <begin position="100"/>
        <end position="103"/>
    </location>
    <ligand>
        <name>substrate</name>
    </ligand>
</feature>
<evidence type="ECO:0000256" key="8">
    <source>
        <dbReference type="ARBA" id="ARBA00023136"/>
    </source>
</evidence>
<dbReference type="OrthoDB" id="9785695at2"/>
<dbReference type="PANTHER" id="PTHR43028">
    <property type="entry name" value="3'(2'),5'-BISPHOSPHATE NUCLEOTIDASE 1"/>
    <property type="match status" value="1"/>
</dbReference>
<dbReference type="PROSITE" id="PS00629">
    <property type="entry name" value="IMP_1"/>
    <property type="match status" value="1"/>
</dbReference>
<sequence>MSAAESGQTTAPETDPEIGSLIALALRAGDEIMSVYARADVEAVQKSDGSPVTEADGRAERVILDGLRAGFPAVPVVAEEAVEAGTIPDASDRFFLVDPLDGTKEFLNRIGEFTVNIALVDAGVPVFGVVYAPALGEIYWGGRLPGLGVSDPGDSGGACVARVVQGRLVDVTPIRVRAVPENEICALVSRSHGSAETEALIAGLNVSKRVSVGSSLKLCWVAAGRADIYPRLTPTMQWDIAAGHAIVRAAGGCLLELPSRACLAYRMPANATKRDLTNPGFVALSHIELLPDCTGRT</sequence>
<dbReference type="EC" id="3.1.3.7" evidence="9"/>